<gene>
    <name evidence="11" type="ORF">SBAD_LOCUS3038</name>
</gene>
<dbReference type="GO" id="GO:0043626">
    <property type="term" value="C:PCNA complex"/>
    <property type="evidence" value="ECO:0007669"/>
    <property type="project" value="TreeGrafter"/>
</dbReference>
<dbReference type="GO" id="GO:0006275">
    <property type="term" value="P:regulation of DNA replication"/>
    <property type="evidence" value="ECO:0007669"/>
    <property type="project" value="InterPro"/>
</dbReference>
<dbReference type="InterPro" id="IPR000730">
    <property type="entry name" value="Pr_cel_nuc_antig"/>
</dbReference>
<evidence type="ECO:0000256" key="7">
    <source>
        <dbReference type="RuleBase" id="RU000641"/>
    </source>
</evidence>
<organism evidence="13">
    <name type="scientific">Soboliphyme baturini</name>
    <dbReference type="NCBI Taxonomy" id="241478"/>
    <lineage>
        <taxon>Eukaryota</taxon>
        <taxon>Metazoa</taxon>
        <taxon>Ecdysozoa</taxon>
        <taxon>Nematoda</taxon>
        <taxon>Enoplea</taxon>
        <taxon>Dorylaimia</taxon>
        <taxon>Dioctophymatida</taxon>
        <taxon>Dioctophymatoidea</taxon>
        <taxon>Soboliphymatidae</taxon>
        <taxon>Soboliphyme</taxon>
    </lineage>
</organism>
<reference evidence="11 12" key="2">
    <citation type="submission" date="2018-11" db="EMBL/GenBank/DDBJ databases">
        <authorList>
            <consortium name="Pathogen Informatics"/>
        </authorList>
    </citation>
    <scope>NUCLEOTIDE SEQUENCE [LARGE SCALE GENOMIC DNA]</scope>
</reference>
<name>A0A183IHE3_9BILA</name>
<evidence type="ECO:0000256" key="5">
    <source>
        <dbReference type="ARBA" id="ARBA00023242"/>
    </source>
</evidence>
<dbReference type="GO" id="GO:0030337">
    <property type="term" value="F:DNA polymerase processivity factor activity"/>
    <property type="evidence" value="ECO:0007669"/>
    <property type="project" value="InterPro"/>
</dbReference>
<dbReference type="WBParaSite" id="SBAD_0000318201-mRNA-1">
    <property type="protein sequence ID" value="SBAD_0000318201-mRNA-1"/>
    <property type="gene ID" value="SBAD_0000318201"/>
</dbReference>
<dbReference type="InterPro" id="IPR046938">
    <property type="entry name" value="DNA_clamp_sf"/>
</dbReference>
<comment type="subunit">
    <text evidence="6">Homotrimer. Forms a complex with activator 1 heteropentamer in the presence of ATP.</text>
</comment>
<dbReference type="PANTHER" id="PTHR11352">
    <property type="entry name" value="PROLIFERATING CELL NUCLEAR ANTIGEN"/>
    <property type="match status" value="1"/>
</dbReference>
<evidence type="ECO:0000313" key="13">
    <source>
        <dbReference type="WBParaSite" id="SBAD_0000318201-mRNA-1"/>
    </source>
</evidence>
<dbReference type="EMBL" id="UZAM01007534">
    <property type="protein sequence ID" value="VDO99783.1"/>
    <property type="molecule type" value="Genomic_DNA"/>
</dbReference>
<dbReference type="CDD" id="cd00577">
    <property type="entry name" value="PCNA"/>
    <property type="match status" value="1"/>
</dbReference>
<dbReference type="PROSITE" id="PS00293">
    <property type="entry name" value="PCNA_2"/>
    <property type="match status" value="1"/>
</dbReference>
<dbReference type="PANTHER" id="PTHR11352:SF0">
    <property type="entry name" value="PROLIFERATING CELL NUCLEAR ANTIGEN"/>
    <property type="match status" value="1"/>
</dbReference>
<evidence type="ECO:0000256" key="3">
    <source>
        <dbReference type="ARBA" id="ARBA00022705"/>
    </source>
</evidence>
<dbReference type="SUPFAM" id="SSF55979">
    <property type="entry name" value="DNA clamp"/>
    <property type="match status" value="2"/>
</dbReference>
<sequence length="263" mass="29008">MFEAKLASAVVLKKILDAIKDLLTDAPWDCNESGICLQAMDSSHVALVSLKLRAEGFEEYRCDRTLSLGINLTNMSKIMKAAGNDDSVTLRAQEDSDTIMFIFESPNQDRHSQYEIKLMDLDTEHLGIPETEYSCVIKMPSTEFARICRDLSQIGESLMITCSKGSIAFSAKGDLGSGSVRLSQGASIEKDGEPVHIDMREPCCVTFAIKYLANFAKAAPLASVVQLSLSNDVPIVVEYAIEDTGYIRFYLAPKIEDDVENQE</sequence>
<dbReference type="HAMAP" id="MF_00317">
    <property type="entry name" value="DNApol_clamp_arch"/>
    <property type="match status" value="1"/>
</dbReference>
<evidence type="ECO:0000256" key="2">
    <source>
        <dbReference type="ARBA" id="ARBA00010462"/>
    </source>
</evidence>
<dbReference type="PROSITE" id="PS01251">
    <property type="entry name" value="PCNA_1"/>
    <property type="match status" value="1"/>
</dbReference>
<dbReference type="FunFam" id="3.10.150.10:FF:000008">
    <property type="entry name" value="Proliferating cell nuclear antigen"/>
    <property type="match status" value="1"/>
</dbReference>
<dbReference type="InterPro" id="IPR022659">
    <property type="entry name" value="Pr_cel_nuc_antig_CS"/>
</dbReference>
<dbReference type="NCBIfam" id="TIGR00590">
    <property type="entry name" value="pcna"/>
    <property type="match status" value="1"/>
</dbReference>
<evidence type="ECO:0000259" key="10">
    <source>
        <dbReference type="Pfam" id="PF02747"/>
    </source>
</evidence>
<dbReference type="GO" id="GO:0042542">
    <property type="term" value="P:response to hydrogen peroxide"/>
    <property type="evidence" value="ECO:0007669"/>
    <property type="project" value="UniProtKB-ARBA"/>
</dbReference>
<evidence type="ECO:0000313" key="11">
    <source>
        <dbReference type="EMBL" id="VDO99783.1"/>
    </source>
</evidence>
<dbReference type="GO" id="GO:0019985">
    <property type="term" value="P:translesion synthesis"/>
    <property type="evidence" value="ECO:0007669"/>
    <property type="project" value="TreeGrafter"/>
</dbReference>
<dbReference type="PRINTS" id="PR00339">
    <property type="entry name" value="PCNACYCLIN"/>
</dbReference>
<dbReference type="GO" id="GO:0006298">
    <property type="term" value="P:mismatch repair"/>
    <property type="evidence" value="ECO:0007669"/>
    <property type="project" value="TreeGrafter"/>
</dbReference>
<protein>
    <recommendedName>
        <fullName evidence="7">DNA sliding clamp PCNA</fullName>
    </recommendedName>
</protein>
<keyword evidence="4 8" id="KW-0238">DNA-binding</keyword>
<comment type="function">
    <text evidence="7">This protein is an auxiliary protein of DNA polymerase delta and is involved in the control of eukaryotic DNA replication by increasing the polymerase's processivity during elongation of the leading strand.</text>
</comment>
<dbReference type="AlphaFoldDB" id="A0A183IHE3"/>
<keyword evidence="5 7" id="KW-0539">Nucleus</keyword>
<dbReference type="Pfam" id="PF02747">
    <property type="entry name" value="PCNA_C"/>
    <property type="match status" value="1"/>
</dbReference>
<dbReference type="InterPro" id="IPR022648">
    <property type="entry name" value="Pr_cel_nuc_antig_N"/>
</dbReference>
<feature type="domain" description="Proliferating cell nuclear antigen PCNA N-terminal" evidence="9">
    <location>
        <begin position="1"/>
        <end position="124"/>
    </location>
</feature>
<feature type="domain" description="Proliferating cell nuclear antigen PCNA C-terminal" evidence="10">
    <location>
        <begin position="127"/>
        <end position="254"/>
    </location>
</feature>
<keyword evidence="12" id="KW-1185">Reference proteome</keyword>
<comment type="subcellular location">
    <subcellularLocation>
        <location evidence="1 7">Nucleus</location>
    </subcellularLocation>
</comment>
<dbReference type="GO" id="GO:0003677">
    <property type="term" value="F:DNA binding"/>
    <property type="evidence" value="ECO:0007669"/>
    <property type="project" value="UniProtKB-KW"/>
</dbReference>
<evidence type="ECO:0000256" key="8">
    <source>
        <dbReference type="RuleBase" id="RU003671"/>
    </source>
</evidence>
<dbReference type="FunFam" id="3.70.10.10:FF:000001">
    <property type="entry name" value="Proliferating cell nuclear antigen"/>
    <property type="match status" value="1"/>
</dbReference>
<dbReference type="Pfam" id="PF00705">
    <property type="entry name" value="PCNA_N"/>
    <property type="match status" value="1"/>
</dbReference>
<dbReference type="OrthoDB" id="534348at2759"/>
<dbReference type="Proteomes" id="UP000270296">
    <property type="component" value="Unassembled WGS sequence"/>
</dbReference>
<keyword evidence="3 8" id="KW-0235">DNA replication</keyword>
<evidence type="ECO:0000256" key="6">
    <source>
        <dbReference type="ARBA" id="ARBA00062326"/>
    </source>
</evidence>
<evidence type="ECO:0000259" key="9">
    <source>
        <dbReference type="Pfam" id="PF00705"/>
    </source>
</evidence>
<evidence type="ECO:0000256" key="1">
    <source>
        <dbReference type="ARBA" id="ARBA00004123"/>
    </source>
</evidence>
<dbReference type="Gene3D" id="3.10.150.10">
    <property type="entry name" value="DNA Polymerase III, subunit A, domain 2"/>
    <property type="match status" value="2"/>
</dbReference>
<proteinExistence type="inferred from homology"/>
<dbReference type="InterPro" id="IPR022649">
    <property type="entry name" value="Pr_cel_nuc_antig_C"/>
</dbReference>
<dbReference type="GO" id="GO:0006272">
    <property type="term" value="P:leading strand elongation"/>
    <property type="evidence" value="ECO:0007669"/>
    <property type="project" value="TreeGrafter"/>
</dbReference>
<evidence type="ECO:0000313" key="12">
    <source>
        <dbReference type="Proteomes" id="UP000270296"/>
    </source>
</evidence>
<dbReference type="FunFam" id="3.10.150.10:FF:000006">
    <property type="entry name" value="Proliferating cell nuclear antigen"/>
    <property type="match status" value="1"/>
</dbReference>
<dbReference type="GO" id="GO:0072702">
    <property type="term" value="P:response to methyl methanesulfonate"/>
    <property type="evidence" value="ECO:0007669"/>
    <property type="project" value="UniProtKB-ARBA"/>
</dbReference>
<comment type="similarity">
    <text evidence="2 8">Belongs to the PCNA family.</text>
</comment>
<reference evidence="13" key="1">
    <citation type="submission" date="2016-06" db="UniProtKB">
        <authorList>
            <consortium name="WormBaseParasite"/>
        </authorList>
    </citation>
    <scope>IDENTIFICATION</scope>
</reference>
<evidence type="ECO:0000256" key="4">
    <source>
        <dbReference type="ARBA" id="ARBA00023125"/>
    </source>
</evidence>
<accession>A0A183IHE3</accession>